<dbReference type="HOGENOM" id="CLU_2846769_0_0_5"/>
<evidence type="ECO:0000313" key="2">
    <source>
        <dbReference type="Proteomes" id="UP000027180"/>
    </source>
</evidence>
<organism evidence="1 2">
    <name type="scientific">Rhizobium etli bv. mimosae str. IE4771</name>
    <dbReference type="NCBI Taxonomy" id="1432050"/>
    <lineage>
        <taxon>Bacteria</taxon>
        <taxon>Pseudomonadati</taxon>
        <taxon>Pseudomonadota</taxon>
        <taxon>Alphaproteobacteria</taxon>
        <taxon>Hyphomicrobiales</taxon>
        <taxon>Rhizobiaceae</taxon>
        <taxon>Rhizobium/Agrobacterium group</taxon>
        <taxon>Rhizobium</taxon>
    </lineage>
</organism>
<sequence>MHVVQLGVGLFRTFSGGQHDPEIDRSCGCNNAQVCERADWQPKNNVMQIEYMSTPIGDVLRNRRL</sequence>
<geneLocation type="plasmid" evidence="1 2">
    <name>pRetIE4771b</name>
</geneLocation>
<accession>A0A060IE85</accession>
<keyword evidence="1" id="KW-0614">Plasmid</keyword>
<gene>
    <name evidence="1" type="ORF">IE4771_PB00273</name>
</gene>
<reference evidence="1 2" key="1">
    <citation type="submission" date="2013-12" db="EMBL/GenBank/DDBJ databases">
        <title>Complete genome sequence of Rhizobium etli bv. mimosae IE4771.</title>
        <authorList>
            <person name="Bustos P."/>
            <person name="Santamaria R.I."/>
            <person name="Lozano L."/>
            <person name="Ormeno-Orrillo E."/>
            <person name="Rogel M.A."/>
            <person name="Romero D."/>
            <person name="Cevallos M.A."/>
            <person name="Martinez-Romero E."/>
            <person name="Gonzalez V."/>
        </authorList>
    </citation>
    <scope>NUCLEOTIDE SEQUENCE [LARGE SCALE GENOMIC DNA]</scope>
    <source>
        <strain evidence="1 2">IE4771</strain>
        <plasmid evidence="2">Plasmid pRetIE4771b</plasmid>
    </source>
</reference>
<proteinExistence type="predicted"/>
<dbReference type="Proteomes" id="UP000027180">
    <property type="component" value="Plasmid pRetIE4771b"/>
</dbReference>
<dbReference type="EMBL" id="CP006988">
    <property type="protein sequence ID" value="AIC30001.1"/>
    <property type="molecule type" value="Genomic_DNA"/>
</dbReference>
<evidence type="ECO:0000313" key="1">
    <source>
        <dbReference type="EMBL" id="AIC30001.1"/>
    </source>
</evidence>
<dbReference type="AlphaFoldDB" id="A0A060IE85"/>
<name>A0A060IE85_RHIET</name>
<protein>
    <submittedName>
        <fullName evidence="1">Uncharacterized protein</fullName>
    </submittedName>
</protein>
<dbReference type="KEGG" id="rei:IE4771_PB00273"/>